<dbReference type="PRINTS" id="PR00452">
    <property type="entry name" value="SH3DOMAIN"/>
</dbReference>
<keyword evidence="2 3" id="KW-0728">SH3 domain</keyword>
<feature type="compositionally biased region" description="Polar residues" evidence="4">
    <location>
        <begin position="266"/>
        <end position="279"/>
    </location>
</feature>
<evidence type="ECO:0000256" key="4">
    <source>
        <dbReference type="SAM" id="MobiDB-lite"/>
    </source>
</evidence>
<dbReference type="AlphaFoldDB" id="B0CQY6"/>
<feature type="region of interest" description="Disordered" evidence="4">
    <location>
        <begin position="240"/>
        <end position="295"/>
    </location>
</feature>
<name>B0CQY6_LACBS</name>
<feature type="compositionally biased region" description="Polar residues" evidence="4">
    <location>
        <begin position="316"/>
        <end position="335"/>
    </location>
</feature>
<proteinExistence type="inferred from homology"/>
<reference evidence="6 7" key="1">
    <citation type="journal article" date="2008" name="Nature">
        <title>The genome of Laccaria bicolor provides insights into mycorrhizal symbiosis.</title>
        <authorList>
            <person name="Martin F."/>
            <person name="Aerts A."/>
            <person name="Ahren D."/>
            <person name="Brun A."/>
            <person name="Danchin E.G.J."/>
            <person name="Duchaussoy F."/>
            <person name="Gibon J."/>
            <person name="Kohler A."/>
            <person name="Lindquist E."/>
            <person name="Pereda V."/>
            <person name="Salamov A."/>
            <person name="Shapiro H.J."/>
            <person name="Wuyts J."/>
            <person name="Blaudez D."/>
            <person name="Buee M."/>
            <person name="Brokstein P."/>
            <person name="Canbaeck B."/>
            <person name="Cohen D."/>
            <person name="Courty P.E."/>
            <person name="Coutinho P.M."/>
            <person name="Delaruelle C."/>
            <person name="Detter J.C."/>
            <person name="Deveau A."/>
            <person name="DiFazio S."/>
            <person name="Duplessis S."/>
            <person name="Fraissinet-Tachet L."/>
            <person name="Lucic E."/>
            <person name="Frey-Klett P."/>
            <person name="Fourrey C."/>
            <person name="Feussner I."/>
            <person name="Gay G."/>
            <person name="Grimwood J."/>
            <person name="Hoegger P.J."/>
            <person name="Jain P."/>
            <person name="Kilaru S."/>
            <person name="Labbe J."/>
            <person name="Lin Y.C."/>
            <person name="Legue V."/>
            <person name="Le Tacon F."/>
            <person name="Marmeisse R."/>
            <person name="Melayah D."/>
            <person name="Montanini B."/>
            <person name="Muratet M."/>
            <person name="Nehls U."/>
            <person name="Niculita-Hirzel H."/>
            <person name="Oudot-Le Secq M.P."/>
            <person name="Peter M."/>
            <person name="Quesneville H."/>
            <person name="Rajashekar B."/>
            <person name="Reich M."/>
            <person name="Rouhier N."/>
            <person name="Schmutz J."/>
            <person name="Yin T."/>
            <person name="Chalot M."/>
            <person name="Henrissat B."/>
            <person name="Kuees U."/>
            <person name="Lucas S."/>
            <person name="Van de Peer Y."/>
            <person name="Podila G.K."/>
            <person name="Polle A."/>
            <person name="Pukkila P.J."/>
            <person name="Richardson P.M."/>
            <person name="Rouze P."/>
            <person name="Sanders I.R."/>
            <person name="Stajich J.E."/>
            <person name="Tunlid A."/>
            <person name="Tuskan G."/>
            <person name="Grigoriev I.V."/>
        </authorList>
    </citation>
    <scope>NUCLEOTIDE SEQUENCE [LARGE SCALE GENOMIC DNA]</scope>
    <source>
        <strain evidence="7">S238N-H82 / ATCC MYA-4686</strain>
    </source>
</reference>
<dbReference type="Pfam" id="PF00018">
    <property type="entry name" value="SH3_1"/>
    <property type="match status" value="1"/>
</dbReference>
<evidence type="ECO:0000313" key="7">
    <source>
        <dbReference type="Proteomes" id="UP000001194"/>
    </source>
</evidence>
<protein>
    <submittedName>
        <fullName evidence="6">Predicted protein</fullName>
    </submittedName>
</protein>
<dbReference type="GO" id="GO:0035091">
    <property type="term" value="F:phosphatidylinositol binding"/>
    <property type="evidence" value="ECO:0007669"/>
    <property type="project" value="TreeGrafter"/>
</dbReference>
<dbReference type="InterPro" id="IPR051702">
    <property type="entry name" value="SH3_domain_YSC84-like"/>
</dbReference>
<dbReference type="OrthoDB" id="443981at2759"/>
<dbReference type="SUPFAM" id="SSF50044">
    <property type="entry name" value="SH3-domain"/>
    <property type="match status" value="1"/>
</dbReference>
<sequence>MKLNSPLPQTLTKECTKAASIFRSFVDNGNNGLDGVIPRYVLENAKGFAIFTIFKAGFIFSARAGSGIVIAKLDNGSWSAPSAIGTAGLGVGGQAGAEMTDFLVVLNSRSAINSFMAAGSLTLGGNMSIALGPLGRNGEATGALNTNGKVAAMYSYSKTRGLFGGISIEGSVIVERQDANVQAYNSPVTARLLLGGVVEPPTWATPLIKTLEACTGMPGGREWVYDERPRTPGGTYIFGGVASPGAGPSTPSFLRKKKKSEKDSFPPQSWGTASDSGSYFTDERPGTHSRNMTWDGHATIPSTFETRFESDFSVDQPISSKSNPFANGNSSSSEPKITAKQRHTPYFKSTSLDYASPPYSPPSDIDPFSVPSHTLSYIKPKPELTRPLLPHEGVAKAIALYNFRAVESGDLSFSKGDVIIITQKSGSTDDWWKGKLGSHEGIFPANFVEVV</sequence>
<dbReference type="Gene3D" id="2.30.30.40">
    <property type="entry name" value="SH3 Domains"/>
    <property type="match status" value="1"/>
</dbReference>
<organism evidence="7">
    <name type="scientific">Laccaria bicolor (strain S238N-H82 / ATCC MYA-4686)</name>
    <name type="common">Bicoloured deceiver</name>
    <name type="synonym">Laccaria laccata var. bicolor</name>
    <dbReference type="NCBI Taxonomy" id="486041"/>
    <lineage>
        <taxon>Eukaryota</taxon>
        <taxon>Fungi</taxon>
        <taxon>Dikarya</taxon>
        <taxon>Basidiomycota</taxon>
        <taxon>Agaricomycotina</taxon>
        <taxon>Agaricomycetes</taxon>
        <taxon>Agaricomycetidae</taxon>
        <taxon>Agaricales</taxon>
        <taxon>Agaricineae</taxon>
        <taxon>Hydnangiaceae</taxon>
        <taxon>Laccaria</taxon>
    </lineage>
</organism>
<dbReference type="PROSITE" id="PS50002">
    <property type="entry name" value="SH3"/>
    <property type="match status" value="1"/>
</dbReference>
<dbReference type="FunFam" id="2.30.30.40:FF:000100">
    <property type="entry name" value="SH3 domain-containing YSC84-like protein 1"/>
    <property type="match status" value="1"/>
</dbReference>
<dbReference type="Pfam" id="PF04366">
    <property type="entry name" value="Ysc84"/>
    <property type="match status" value="1"/>
</dbReference>
<dbReference type="HOGENOM" id="CLU_015320_2_2_1"/>
<evidence type="ECO:0000256" key="3">
    <source>
        <dbReference type="PROSITE-ProRule" id="PRU00192"/>
    </source>
</evidence>
<dbReference type="InterPro" id="IPR001452">
    <property type="entry name" value="SH3_domain"/>
</dbReference>
<evidence type="ECO:0000313" key="6">
    <source>
        <dbReference type="EMBL" id="EDR15116.1"/>
    </source>
</evidence>
<dbReference type="EMBL" id="DS547091">
    <property type="protein sequence ID" value="EDR15116.1"/>
    <property type="molecule type" value="Genomic_DNA"/>
</dbReference>
<evidence type="ECO:0000259" key="5">
    <source>
        <dbReference type="PROSITE" id="PS50002"/>
    </source>
</evidence>
<dbReference type="GO" id="GO:0051666">
    <property type="term" value="P:actin cortical patch localization"/>
    <property type="evidence" value="ECO:0007669"/>
    <property type="project" value="TreeGrafter"/>
</dbReference>
<evidence type="ECO:0000256" key="2">
    <source>
        <dbReference type="ARBA" id="ARBA00022443"/>
    </source>
</evidence>
<dbReference type="PANTHER" id="PTHR15629:SF2">
    <property type="entry name" value="SH3 DOMAIN-CONTAINING YSC84-LIKE PROTEIN 1"/>
    <property type="match status" value="1"/>
</dbReference>
<evidence type="ECO:0000256" key="1">
    <source>
        <dbReference type="ARBA" id="ARBA00007761"/>
    </source>
</evidence>
<dbReference type="RefSeq" id="XP_001873324.1">
    <property type="nucleotide sequence ID" value="XM_001873289.1"/>
</dbReference>
<dbReference type="InterPro" id="IPR036028">
    <property type="entry name" value="SH3-like_dom_sf"/>
</dbReference>
<dbReference type="KEGG" id="lbc:LACBIDRAFT_300945"/>
<dbReference type="InterPro" id="IPR033643">
    <property type="entry name" value="SYLF_SH3YL1-like"/>
</dbReference>
<dbReference type="GO" id="GO:0051017">
    <property type="term" value="P:actin filament bundle assembly"/>
    <property type="evidence" value="ECO:0007669"/>
    <property type="project" value="TreeGrafter"/>
</dbReference>
<feature type="region of interest" description="Disordered" evidence="4">
    <location>
        <begin position="313"/>
        <end position="340"/>
    </location>
</feature>
<dbReference type="InParanoid" id="B0CQY6"/>
<accession>B0CQY6</accession>
<dbReference type="FunCoup" id="B0CQY6">
    <property type="interactions" value="32"/>
</dbReference>
<feature type="domain" description="SH3" evidence="5">
    <location>
        <begin position="392"/>
        <end position="451"/>
    </location>
</feature>
<keyword evidence="7" id="KW-1185">Reference proteome</keyword>
<gene>
    <name evidence="6" type="ORF">LACBIDRAFT_300945</name>
</gene>
<dbReference type="CDD" id="cd11525">
    <property type="entry name" value="SYLF_SH3YL1_like"/>
    <property type="match status" value="1"/>
</dbReference>
<dbReference type="GO" id="GO:0051015">
    <property type="term" value="F:actin filament binding"/>
    <property type="evidence" value="ECO:0007669"/>
    <property type="project" value="TreeGrafter"/>
</dbReference>
<dbReference type="STRING" id="486041.B0CQY6"/>
<dbReference type="GO" id="GO:0030479">
    <property type="term" value="C:actin cortical patch"/>
    <property type="evidence" value="ECO:0007669"/>
    <property type="project" value="TreeGrafter"/>
</dbReference>
<dbReference type="PANTHER" id="PTHR15629">
    <property type="entry name" value="SH3YL1 PROTEIN"/>
    <property type="match status" value="1"/>
</dbReference>
<comment type="similarity">
    <text evidence="1">Belongs to the SH3YL1 family.</text>
</comment>
<dbReference type="InterPro" id="IPR007461">
    <property type="entry name" value="Ysc84_actin-binding"/>
</dbReference>
<dbReference type="SMART" id="SM00326">
    <property type="entry name" value="SH3"/>
    <property type="match status" value="1"/>
</dbReference>
<dbReference type="Proteomes" id="UP000001194">
    <property type="component" value="Unassembled WGS sequence"/>
</dbReference>
<dbReference type="GeneID" id="6069984"/>